<gene>
    <name evidence="1" type="ORF">C4N22_03945</name>
</gene>
<sequence>MLTRHSFLSYNRRNLFCNGLALSGRLSASSSPKGRALGKEIHFAWTAKASHFGKDSPRCGEKCHRR</sequence>
<comment type="caution">
    <text evidence="1">The sequence shown here is derived from an EMBL/GenBank/DDBJ whole genome shotgun (WGS) entry which is preliminary data.</text>
</comment>
<dbReference type="Proteomes" id="UP000250583">
    <property type="component" value="Unassembled WGS sequence"/>
</dbReference>
<evidence type="ECO:0000313" key="2">
    <source>
        <dbReference type="Proteomes" id="UP000250583"/>
    </source>
</evidence>
<protein>
    <submittedName>
        <fullName evidence="1">Uncharacterized protein</fullName>
    </submittedName>
</protein>
<dbReference type="AlphaFoldDB" id="A0A329UFA6"/>
<dbReference type="EMBL" id="PRLE01000002">
    <property type="protein sequence ID" value="RAW60069.1"/>
    <property type="molecule type" value="Genomic_DNA"/>
</dbReference>
<accession>A0A329UFA6</accession>
<organism evidence="1 2">
    <name type="scientific">Faecalibacterium prausnitzii</name>
    <dbReference type="NCBI Taxonomy" id="853"/>
    <lineage>
        <taxon>Bacteria</taxon>
        <taxon>Bacillati</taxon>
        <taxon>Bacillota</taxon>
        <taxon>Clostridia</taxon>
        <taxon>Eubacteriales</taxon>
        <taxon>Oscillospiraceae</taxon>
        <taxon>Faecalibacterium</taxon>
    </lineage>
</organism>
<proteinExistence type="predicted"/>
<name>A0A329UFA6_9FIRM</name>
<evidence type="ECO:0000313" key="1">
    <source>
        <dbReference type="EMBL" id="RAW60069.1"/>
    </source>
</evidence>
<reference evidence="1 2" key="1">
    <citation type="submission" date="2018-02" db="EMBL/GenBank/DDBJ databases">
        <title>Complete genome sequencing of Faecalibacterium prausnitzii strains isolated from the human gut.</title>
        <authorList>
            <person name="Fitzgerald B.C."/>
            <person name="Shkoporov A.N."/>
            <person name="Ross P.R."/>
            <person name="Hill C."/>
        </authorList>
    </citation>
    <scope>NUCLEOTIDE SEQUENCE [LARGE SCALE GENOMIC DNA]</scope>
    <source>
        <strain evidence="1 2">APC923/61-1</strain>
    </source>
</reference>